<dbReference type="RefSeq" id="XP_018141409.1">
    <property type="nucleotide sequence ID" value="XM_018293910.1"/>
</dbReference>
<evidence type="ECO:0000313" key="2">
    <source>
        <dbReference type="Proteomes" id="UP000078397"/>
    </source>
</evidence>
<evidence type="ECO:0000313" key="1">
    <source>
        <dbReference type="EMBL" id="OAQ64095.1"/>
    </source>
</evidence>
<sequence>MRHKSVVEGWFNRSGATHTFTGPDLAASYDLVSNQRGPVSRRKLVALLACHYLHANGTNIVVFFSACSTQHDWGVYAARDLGSIAPRCRDG</sequence>
<protein>
    <submittedName>
        <fullName evidence="1">Uncharacterized protein</fullName>
    </submittedName>
</protein>
<dbReference type="Proteomes" id="UP000078397">
    <property type="component" value="Unassembled WGS sequence"/>
</dbReference>
<gene>
    <name evidence="1" type="ORF">VFPPC_16157</name>
</gene>
<dbReference type="GeneID" id="28857904"/>
<keyword evidence="2" id="KW-1185">Reference proteome</keyword>
<reference evidence="1 2" key="1">
    <citation type="journal article" date="2016" name="PLoS Pathog.">
        <title>Biosynthesis of antibiotic leucinostatins in bio-control fungus Purpureocillium lilacinum and their inhibition on phytophthora revealed by genome mining.</title>
        <authorList>
            <person name="Wang G."/>
            <person name="Liu Z."/>
            <person name="Lin R."/>
            <person name="Li E."/>
            <person name="Mao Z."/>
            <person name="Ling J."/>
            <person name="Yang Y."/>
            <person name="Yin W.B."/>
            <person name="Xie B."/>
        </authorList>
    </citation>
    <scope>NUCLEOTIDE SEQUENCE [LARGE SCALE GENOMIC DNA]</scope>
    <source>
        <strain evidence="1">170</strain>
    </source>
</reference>
<name>A0A179FES6_METCM</name>
<organism evidence="1 2">
    <name type="scientific">Pochonia chlamydosporia 170</name>
    <dbReference type="NCBI Taxonomy" id="1380566"/>
    <lineage>
        <taxon>Eukaryota</taxon>
        <taxon>Fungi</taxon>
        <taxon>Dikarya</taxon>
        <taxon>Ascomycota</taxon>
        <taxon>Pezizomycotina</taxon>
        <taxon>Sordariomycetes</taxon>
        <taxon>Hypocreomycetidae</taxon>
        <taxon>Hypocreales</taxon>
        <taxon>Clavicipitaceae</taxon>
        <taxon>Pochonia</taxon>
    </lineage>
</organism>
<comment type="caution">
    <text evidence="1">The sequence shown here is derived from an EMBL/GenBank/DDBJ whole genome shotgun (WGS) entry which is preliminary data.</text>
</comment>
<proteinExistence type="predicted"/>
<dbReference type="EMBL" id="LSBJ02000005">
    <property type="protein sequence ID" value="OAQ64095.1"/>
    <property type="molecule type" value="Genomic_DNA"/>
</dbReference>
<dbReference type="AlphaFoldDB" id="A0A179FES6"/>
<accession>A0A179FES6</accession>
<dbReference type="KEGG" id="pchm:VFPPC_16157"/>